<keyword evidence="12" id="KW-0539">Nucleus</keyword>
<dbReference type="GO" id="GO:0003677">
    <property type="term" value="F:DNA binding"/>
    <property type="evidence" value="ECO:0007669"/>
    <property type="project" value="InterPro"/>
</dbReference>
<reference evidence="16" key="1">
    <citation type="journal article" date="2021" name="Open Biol.">
        <title>Shared evolutionary footprints suggest mitochondrial oxidative damage underlies multiple complex I losses in fungi.</title>
        <authorList>
            <person name="Schikora-Tamarit M.A."/>
            <person name="Marcet-Houben M."/>
            <person name="Nosek J."/>
            <person name="Gabaldon T."/>
        </authorList>
    </citation>
    <scope>NUCLEOTIDE SEQUENCE</scope>
    <source>
        <strain evidence="16">NCAIM Y.01608</strain>
    </source>
</reference>
<sequence length="496" mass="55465">MRCLANRNLFPSQFSFVYMDIIDLESSDPPGPRSAHLFVSSSPVPTTRRLLSAKTPAPKLSRSAARSSPSSLPSIIEITSSPLPAKRKRHPEQPSSLSNAIVLESDSESDSEPAERKKIALPSSPTGAGDESVLEIDPVGPSDDIQLGSIFDISTKTAITPSKTQQPASAVTPAAATEGPQGDLDALLEHAKKFKSKELKQVNKMQRTKDELLAEMSVEVETRLHAKLAGINADFDSFLAPIKVETASLYLPLIQFKRQVEAVYHEQKGTYVPIDKYMKTESTVVLYYDAAELVDKIRDDTMRTIILKVKRMRQDANVVLMINGYQQHLQTLRAQHNRAFVSQVMRKMDHDKTQRVLGPANSTVSAETVRKKLVELEVFFGIHIFPIKGLRELVDWIRSFSYTMAQKSYDPHERNRELANIGNIRCGQTPEECYQESLKQLKYLVTSSARTLARNYPTLVQLADKLQTGMPSLIRTDVEQNLRKVFTSTDPNELLD</sequence>
<evidence type="ECO:0000256" key="13">
    <source>
        <dbReference type="ARBA" id="ARBA00023254"/>
    </source>
</evidence>
<keyword evidence="7" id="KW-0227">DNA damage</keyword>
<gene>
    <name evidence="16" type="ORF">OGATHE_000012</name>
</gene>
<dbReference type="PANTHER" id="PTHR21077:SF5">
    <property type="entry name" value="CROSSOVER JUNCTION ENDONUCLEASE MMS4"/>
    <property type="match status" value="1"/>
</dbReference>
<evidence type="ECO:0000256" key="6">
    <source>
        <dbReference type="ARBA" id="ARBA00022759"/>
    </source>
</evidence>
<dbReference type="GO" id="GO:0008821">
    <property type="term" value="F:crossover junction DNA endonuclease activity"/>
    <property type="evidence" value="ECO:0007669"/>
    <property type="project" value="TreeGrafter"/>
</dbReference>
<evidence type="ECO:0000256" key="2">
    <source>
        <dbReference type="ARBA" id="ARBA00004123"/>
    </source>
</evidence>
<dbReference type="GO" id="GO:0031573">
    <property type="term" value="P:mitotic intra-S DNA damage checkpoint signaling"/>
    <property type="evidence" value="ECO:0007669"/>
    <property type="project" value="TreeGrafter"/>
</dbReference>
<feature type="region of interest" description="Disordered" evidence="14">
    <location>
        <begin position="158"/>
        <end position="181"/>
    </location>
</feature>
<dbReference type="InterPro" id="IPR006166">
    <property type="entry name" value="ERCC4_domain"/>
</dbReference>
<dbReference type="AlphaFoldDB" id="A0A9P8PWP5"/>
<evidence type="ECO:0000256" key="10">
    <source>
        <dbReference type="ARBA" id="ARBA00023172"/>
    </source>
</evidence>
<evidence type="ECO:0000256" key="9">
    <source>
        <dbReference type="ARBA" id="ARBA00022842"/>
    </source>
</evidence>
<evidence type="ECO:0000256" key="12">
    <source>
        <dbReference type="ARBA" id="ARBA00023242"/>
    </source>
</evidence>
<proteinExistence type="inferred from homology"/>
<dbReference type="GO" id="GO:0031297">
    <property type="term" value="P:replication fork processing"/>
    <property type="evidence" value="ECO:0007669"/>
    <property type="project" value="TreeGrafter"/>
</dbReference>
<dbReference type="GO" id="GO:0048476">
    <property type="term" value="C:Holliday junction resolvase complex"/>
    <property type="evidence" value="ECO:0007669"/>
    <property type="project" value="InterPro"/>
</dbReference>
<comment type="cofactor">
    <cofactor evidence="1">
        <name>Mg(2+)</name>
        <dbReference type="ChEBI" id="CHEBI:18420"/>
    </cofactor>
</comment>
<evidence type="ECO:0000259" key="15">
    <source>
        <dbReference type="Pfam" id="PF02732"/>
    </source>
</evidence>
<evidence type="ECO:0000256" key="3">
    <source>
        <dbReference type="ARBA" id="ARBA00005313"/>
    </source>
</evidence>
<dbReference type="EMBL" id="JAEUBD010000013">
    <property type="protein sequence ID" value="KAH3678744.1"/>
    <property type="molecule type" value="Genomic_DNA"/>
</dbReference>
<name>A0A9P8PWP5_9ASCO</name>
<keyword evidence="9" id="KW-0460">Magnesium</keyword>
<keyword evidence="8" id="KW-0378">Hydrolase</keyword>
<evidence type="ECO:0000256" key="4">
    <source>
        <dbReference type="ARBA" id="ARBA00022722"/>
    </source>
</evidence>
<evidence type="ECO:0000256" key="8">
    <source>
        <dbReference type="ARBA" id="ARBA00022801"/>
    </source>
</evidence>
<feature type="domain" description="ERCC4" evidence="15">
    <location>
        <begin position="242"/>
        <end position="400"/>
    </location>
</feature>
<reference evidence="16" key="2">
    <citation type="submission" date="2021-01" db="EMBL/GenBank/DDBJ databases">
        <authorList>
            <person name="Schikora-Tamarit M.A."/>
        </authorList>
    </citation>
    <scope>NUCLEOTIDE SEQUENCE</scope>
    <source>
        <strain evidence="16">NCAIM Y.01608</strain>
    </source>
</reference>
<organism evidence="16 17">
    <name type="scientific">Ogataea polymorpha</name>
    <dbReference type="NCBI Taxonomy" id="460523"/>
    <lineage>
        <taxon>Eukaryota</taxon>
        <taxon>Fungi</taxon>
        <taxon>Dikarya</taxon>
        <taxon>Ascomycota</taxon>
        <taxon>Saccharomycotina</taxon>
        <taxon>Pichiomycetes</taxon>
        <taxon>Pichiales</taxon>
        <taxon>Pichiaceae</taxon>
        <taxon>Ogataea</taxon>
    </lineage>
</organism>
<comment type="subcellular location">
    <subcellularLocation>
        <location evidence="2">Nucleus</location>
    </subcellularLocation>
</comment>
<accession>A0A9P8PWP5</accession>
<evidence type="ECO:0000256" key="5">
    <source>
        <dbReference type="ARBA" id="ARBA00022723"/>
    </source>
</evidence>
<protein>
    <recommendedName>
        <fullName evidence="15">ERCC4 domain-containing protein</fullName>
    </recommendedName>
</protein>
<dbReference type="GO" id="GO:0005634">
    <property type="term" value="C:nucleus"/>
    <property type="evidence" value="ECO:0007669"/>
    <property type="project" value="UniProtKB-SubCell"/>
</dbReference>
<dbReference type="Proteomes" id="UP000788993">
    <property type="component" value="Unassembled WGS sequence"/>
</dbReference>
<keyword evidence="10" id="KW-0233">DNA recombination</keyword>
<dbReference type="Pfam" id="PF02732">
    <property type="entry name" value="ERCC4"/>
    <property type="match status" value="1"/>
</dbReference>
<dbReference type="PANTHER" id="PTHR21077">
    <property type="entry name" value="EME1 PROTEIN"/>
    <property type="match status" value="1"/>
</dbReference>
<evidence type="ECO:0000256" key="1">
    <source>
        <dbReference type="ARBA" id="ARBA00001946"/>
    </source>
</evidence>
<dbReference type="InterPro" id="IPR033310">
    <property type="entry name" value="Mms4/EME1/EME2"/>
</dbReference>
<keyword evidence="4" id="KW-0540">Nuclease</keyword>
<comment type="similarity">
    <text evidence="3">Belongs to the EME1/MMS4 family.</text>
</comment>
<evidence type="ECO:0000313" key="17">
    <source>
        <dbReference type="Proteomes" id="UP000788993"/>
    </source>
</evidence>
<evidence type="ECO:0000256" key="7">
    <source>
        <dbReference type="ARBA" id="ARBA00022763"/>
    </source>
</evidence>
<dbReference type="GO" id="GO:0006302">
    <property type="term" value="P:double-strand break repair"/>
    <property type="evidence" value="ECO:0007669"/>
    <property type="project" value="TreeGrafter"/>
</dbReference>
<feature type="region of interest" description="Disordered" evidence="14">
    <location>
        <begin position="47"/>
        <end position="131"/>
    </location>
</feature>
<keyword evidence="11" id="KW-0234">DNA repair</keyword>
<dbReference type="GO" id="GO:0000712">
    <property type="term" value="P:resolution of meiotic recombination intermediates"/>
    <property type="evidence" value="ECO:0007669"/>
    <property type="project" value="TreeGrafter"/>
</dbReference>
<dbReference type="Gene3D" id="3.40.50.10130">
    <property type="match status" value="1"/>
</dbReference>
<keyword evidence="5" id="KW-0479">Metal-binding</keyword>
<keyword evidence="17" id="KW-1185">Reference proteome</keyword>
<feature type="compositionally biased region" description="Low complexity" evidence="14">
    <location>
        <begin position="56"/>
        <end position="84"/>
    </location>
</feature>
<evidence type="ECO:0000313" key="16">
    <source>
        <dbReference type="EMBL" id="KAH3678744.1"/>
    </source>
</evidence>
<dbReference type="GO" id="GO:0046872">
    <property type="term" value="F:metal ion binding"/>
    <property type="evidence" value="ECO:0007669"/>
    <property type="project" value="UniProtKB-KW"/>
</dbReference>
<keyword evidence="13" id="KW-0469">Meiosis</keyword>
<comment type="caution">
    <text evidence="16">The sequence shown here is derived from an EMBL/GenBank/DDBJ whole genome shotgun (WGS) entry which is preliminary data.</text>
</comment>
<keyword evidence="6" id="KW-0255">Endonuclease</keyword>
<evidence type="ECO:0000256" key="11">
    <source>
        <dbReference type="ARBA" id="ARBA00023204"/>
    </source>
</evidence>
<feature type="compositionally biased region" description="Polar residues" evidence="14">
    <location>
        <begin position="158"/>
        <end position="169"/>
    </location>
</feature>
<evidence type="ECO:0000256" key="14">
    <source>
        <dbReference type="SAM" id="MobiDB-lite"/>
    </source>
</evidence>